<reference evidence="1" key="1">
    <citation type="submission" date="2019-08" db="EMBL/GenBank/DDBJ databases">
        <authorList>
            <person name="Kucharzyk K."/>
            <person name="Murdoch R.W."/>
            <person name="Higgins S."/>
            <person name="Loffler F."/>
        </authorList>
    </citation>
    <scope>NUCLEOTIDE SEQUENCE</scope>
</reference>
<organism evidence="1">
    <name type="scientific">bioreactor metagenome</name>
    <dbReference type="NCBI Taxonomy" id="1076179"/>
    <lineage>
        <taxon>unclassified sequences</taxon>
        <taxon>metagenomes</taxon>
        <taxon>ecological metagenomes</taxon>
    </lineage>
</organism>
<sequence>MDNMLLRILLDSFERQQKQETGSGSGGPFITISRDYGCQANVLAESLSRAIAAKGSHWRIMNKEIILETARELNLDPEKIKAIEGSMERGAMDEILSSLTTKYYKSDRKVRQTIANVVMSAASTGNVIIVGRGGAAVTMGWPNALHIKLTAPVQWRLDTLIARHNLKREETVKQMASIDHKRFKMQRDYLKGGIDINDLYDVVINCSKVTHPEIVGIVVSMLESRKMI</sequence>
<evidence type="ECO:0000313" key="1">
    <source>
        <dbReference type="EMBL" id="MPL83431.1"/>
    </source>
</evidence>
<gene>
    <name evidence="1" type="primary">cmk_13</name>
    <name evidence="1" type="ORF">SDC9_29386</name>
</gene>
<comment type="caution">
    <text evidence="1">The sequence shown here is derived from an EMBL/GenBank/DDBJ whole genome shotgun (WGS) entry which is preliminary data.</text>
</comment>
<dbReference type="EMBL" id="VSSQ01000176">
    <property type="protein sequence ID" value="MPL83431.1"/>
    <property type="molecule type" value="Genomic_DNA"/>
</dbReference>
<dbReference type="Pfam" id="PF13189">
    <property type="entry name" value="Cytidylate_kin2"/>
    <property type="match status" value="1"/>
</dbReference>
<dbReference type="EC" id="2.7.4.25" evidence="1"/>
<keyword evidence="1" id="KW-0418">Kinase</keyword>
<accession>A0A644UX18</accession>
<dbReference type="InterPro" id="IPR027417">
    <property type="entry name" value="P-loop_NTPase"/>
</dbReference>
<dbReference type="GO" id="GO:0016301">
    <property type="term" value="F:kinase activity"/>
    <property type="evidence" value="ECO:0007669"/>
    <property type="project" value="UniProtKB-KW"/>
</dbReference>
<name>A0A644UX18_9ZZZZ</name>
<keyword evidence="1" id="KW-0808">Transferase</keyword>
<protein>
    <submittedName>
        <fullName evidence="1">Cytidylate kinase</fullName>
        <ecNumber evidence="1">2.7.4.25</ecNumber>
    </submittedName>
</protein>
<dbReference type="AlphaFoldDB" id="A0A644UX18"/>
<dbReference type="Gene3D" id="3.40.50.300">
    <property type="entry name" value="P-loop containing nucleotide triphosphate hydrolases"/>
    <property type="match status" value="1"/>
</dbReference>
<proteinExistence type="predicted"/>